<dbReference type="SUPFAM" id="SSF47676">
    <property type="entry name" value="Conserved domain common to transcription factors TFIIS, elongin A, CRSP70"/>
    <property type="match status" value="1"/>
</dbReference>
<keyword evidence="9" id="KW-0805">Transcription regulation</keyword>
<comment type="similarity">
    <text evidence="3">Belongs to the RIB43A family.</text>
</comment>
<dbReference type="EMBL" id="AGNL01041183">
    <property type="protein sequence ID" value="EJK51701.1"/>
    <property type="molecule type" value="Genomic_DNA"/>
</dbReference>
<feature type="compositionally biased region" description="Basic and acidic residues" evidence="21">
    <location>
        <begin position="834"/>
        <end position="844"/>
    </location>
</feature>
<evidence type="ECO:0000256" key="15">
    <source>
        <dbReference type="ARBA" id="ARBA00023242"/>
    </source>
</evidence>
<dbReference type="PROSITE" id="PS50199">
    <property type="entry name" value="ZF_RANBP2_2"/>
    <property type="match status" value="1"/>
</dbReference>
<feature type="region of interest" description="Disordered" evidence="21">
    <location>
        <begin position="328"/>
        <end position="461"/>
    </location>
</feature>
<evidence type="ECO:0000256" key="16">
    <source>
        <dbReference type="ARBA" id="ARBA00023273"/>
    </source>
</evidence>
<evidence type="ECO:0000256" key="10">
    <source>
        <dbReference type="ARBA" id="ARBA00023054"/>
    </source>
</evidence>
<reference evidence="25 26" key="1">
    <citation type="journal article" date="2012" name="Genome Biol.">
        <title>Genome and low-iron response of an oceanic diatom adapted to chronic iron limitation.</title>
        <authorList>
            <person name="Lommer M."/>
            <person name="Specht M."/>
            <person name="Roy A.S."/>
            <person name="Kraemer L."/>
            <person name="Andreson R."/>
            <person name="Gutowska M.A."/>
            <person name="Wolf J."/>
            <person name="Bergner S.V."/>
            <person name="Schilhabel M.B."/>
            <person name="Klostermeier U.C."/>
            <person name="Beiko R.G."/>
            <person name="Rosenstiel P."/>
            <person name="Hippler M."/>
            <person name="Laroche J."/>
        </authorList>
    </citation>
    <scope>NUCLEOTIDE SEQUENCE [LARGE SCALE GENOMIC DNA]</scope>
    <source>
        <strain evidence="25 26">CCMP1005</strain>
    </source>
</reference>
<feature type="compositionally biased region" description="Basic and acidic residues" evidence="21">
    <location>
        <begin position="1078"/>
        <end position="1099"/>
    </location>
</feature>
<evidence type="ECO:0000256" key="2">
    <source>
        <dbReference type="ARBA" id="ARBA00004611"/>
    </source>
</evidence>
<dbReference type="CDD" id="cd04508">
    <property type="entry name" value="Tudor_SF"/>
    <property type="match status" value="1"/>
</dbReference>
<proteinExistence type="inferred from homology"/>
<evidence type="ECO:0000256" key="17">
    <source>
        <dbReference type="ARBA" id="ARBA00046435"/>
    </source>
</evidence>
<dbReference type="Gene3D" id="2.30.30.140">
    <property type="match status" value="1"/>
</dbReference>
<feature type="compositionally biased region" description="Polar residues" evidence="21">
    <location>
        <begin position="1445"/>
        <end position="1460"/>
    </location>
</feature>
<feature type="compositionally biased region" description="Polar residues" evidence="21">
    <location>
        <begin position="1130"/>
        <end position="1152"/>
    </location>
</feature>
<feature type="domain" description="AP2/ERF" evidence="23">
    <location>
        <begin position="738"/>
        <end position="798"/>
    </location>
</feature>
<dbReference type="InterPro" id="IPR017923">
    <property type="entry name" value="TFIIS_N"/>
</dbReference>
<feature type="region of interest" description="Disordered" evidence="21">
    <location>
        <begin position="1438"/>
        <end position="1460"/>
    </location>
</feature>
<keyword evidence="8" id="KW-0282">Flagellum</keyword>
<keyword evidence="6 18" id="KW-0863">Zinc-finger</keyword>
<evidence type="ECO:0000256" key="21">
    <source>
        <dbReference type="SAM" id="MobiDB-lite"/>
    </source>
</evidence>
<comment type="subunit">
    <text evidence="17">Microtubule inner protein component of sperm flagellar doublet microtubules.</text>
</comment>
<evidence type="ECO:0008006" key="27">
    <source>
        <dbReference type="Google" id="ProtNLM"/>
    </source>
</evidence>
<feature type="coiled-coil region" evidence="20">
    <location>
        <begin position="231"/>
        <end position="286"/>
    </location>
</feature>
<feature type="compositionally biased region" description="Polar residues" evidence="21">
    <location>
        <begin position="1109"/>
        <end position="1121"/>
    </location>
</feature>
<feature type="region of interest" description="Disordered" evidence="21">
    <location>
        <begin position="834"/>
        <end position="864"/>
    </location>
</feature>
<dbReference type="Pfam" id="PF05914">
    <property type="entry name" value="RIB43A"/>
    <property type="match status" value="1"/>
</dbReference>
<feature type="compositionally biased region" description="Basic residues" evidence="21">
    <location>
        <begin position="854"/>
        <end position="864"/>
    </location>
</feature>
<sequence>MNSKQRTIGINREALDQQLREKAEAANKEKEVKLEEARRLNELIECINRKSEEEDFALAESLKDFRKELSIQVRQPKNNAPRKGQISLPECGAASLQVFRGQDMDESFEKRKKSQQEQIRKWAADAVATKQREQAKQAREEEEYAIFVRDQDRIKDRMDESARHDRNRVEKEIFLHNQLAASARKQQENEKGSPRRTSSLLLTEDVCMNNAENNPNRFRPDHYRGLSPEQCQQILKENQMVMEEKRQLEQLEEKAEQDWVLNNCKMIKKMEKADALQQQKVKEENELHRKILLEQRLDLIKRKEAENKKEEIGSQFFCRGHEHVQANGRGHGVRVRRPHADDEDTGGIGSVDSSTLNNARAARRGAGGVITTTASSHDRDNDNKKKRRRLNDGDDDDADHDTLSHASNTKRQRSNLLQSKGGGSDYHSPLVSSKIPSPGIGRDASPMYSPPEVDHHSSALTIRHDDSLDRKTDLDGGWACDNCWNLNEAQAERCSSCNQLQKTDQKSPPRKKSAEDSKEADEIARVESSSLSTNRSRKVKVPRRITGEVPALKKLKKIELKPDLRVGDEVWAAWWENRGEGEVCQAESGGWYPGRIKRVREQGGSDYGPQRYYDIEYDDGDELHGVDDVYVVRKEDYELSTRENVARWKGIALETDDNSTDLWAKRMGWYSVTIDGDDYRFPYLSQALRAYDDSVVRSKGVNTYPSDLNLAEEWKFSKRIRKQDAREKDARTEEIARRLKGCSFNEAYGRYSAQISFSGVEKVTKNIGFYELKADAAFAYDEAAKKLGVAASRGLNYSSPDEHLDVRNREMEKRGISVNIATVKAKVADKTKDYKPADVKKKSDSTASSSDGTRKKKKEKKKKTPASKYELVTFNAGNNVFDTRIVDPASGRRIFLGSYEYASDAALAADLGIRHLRANNSIVNFASVDEYHKAKKEEAAINPGKCSFTVADINSRVHAALKSKKKSPAKNGPKSKPKSTANQAAKTNPPCPHVDPIYDALETKWGKHLDKKTGREFMSDYQHFIQDTMRGLEACDSIKRSRSSHEGGAPIINDPFSNDPNAAQLPTVRTVQTATEEDVARDNPRKSFKPESPSKKEAPTFRTLFRKLSSGNASEKGSPSSESRKVTPKSFGSGQSPTSHLPTKEVSFQSMPNLPFPAQPSVASKPDNENGGEADDDMPHYESQQTLPTRHLSKTHSESPASQPTIKLNDEQVEELSLPFPRGCQVWYHLNSGKSSTSFRQGSVYEIRMSLIDSKECQYYVKETSSARTLKLTENELCYAPASPIYVKAPDGSGETIPGEILLCRALPNPAVNRTHELKKSLDLALEAGKDEEIASLLHQLDEIEISRRILAETKVGKSVTNTTKCSDEILAQKAKDIVQKWKEIAEREKGGKEEGGLKFGGDNVYAYNVLVSNNEQNHFHIEEGVLPDRVQYRYVPENIDGGENESSNSTITTQPNGGY</sequence>
<dbReference type="InterPro" id="IPR035441">
    <property type="entry name" value="TFIIS/LEDGF_dom_sf"/>
</dbReference>
<evidence type="ECO:0000256" key="20">
    <source>
        <dbReference type="SAM" id="Coils"/>
    </source>
</evidence>
<feature type="compositionally biased region" description="Basic and acidic residues" evidence="21">
    <location>
        <begin position="503"/>
        <end position="525"/>
    </location>
</feature>
<evidence type="ECO:0000256" key="13">
    <source>
        <dbReference type="ARBA" id="ARBA00023163"/>
    </source>
</evidence>
<dbReference type="PANTHER" id="PTHR14517:SF6">
    <property type="entry name" value="RE41410P"/>
    <property type="match status" value="1"/>
</dbReference>
<dbReference type="OrthoDB" id="429119at2759"/>
<keyword evidence="4" id="KW-0963">Cytoplasm</keyword>
<feature type="region of interest" description="Disordered" evidence="21">
    <location>
        <begin position="1038"/>
        <end position="1206"/>
    </location>
</feature>
<dbReference type="PANTHER" id="PTHR14517">
    <property type="entry name" value="RIB43A-RELATED"/>
    <property type="match status" value="1"/>
</dbReference>
<keyword evidence="10 20" id="KW-0175">Coiled coil</keyword>
<dbReference type="InterPro" id="IPR008805">
    <property type="entry name" value="RIB43A"/>
</dbReference>
<evidence type="ECO:0000256" key="3">
    <source>
        <dbReference type="ARBA" id="ARBA00006875"/>
    </source>
</evidence>
<evidence type="ECO:0000256" key="5">
    <source>
        <dbReference type="ARBA" id="ARBA00022723"/>
    </source>
</evidence>
<organism evidence="25 26">
    <name type="scientific">Thalassiosira oceanica</name>
    <name type="common">Marine diatom</name>
    <dbReference type="NCBI Taxonomy" id="159749"/>
    <lineage>
        <taxon>Eukaryota</taxon>
        <taxon>Sar</taxon>
        <taxon>Stramenopiles</taxon>
        <taxon>Ochrophyta</taxon>
        <taxon>Bacillariophyta</taxon>
        <taxon>Coscinodiscophyceae</taxon>
        <taxon>Thalassiosirophycidae</taxon>
        <taxon>Thalassiosirales</taxon>
        <taxon>Thalassiosiraceae</taxon>
        <taxon>Thalassiosira</taxon>
    </lineage>
</organism>
<feature type="region of interest" description="Disordered" evidence="21">
    <location>
        <begin position="960"/>
        <end position="994"/>
    </location>
</feature>
<feature type="compositionally biased region" description="Basic residues" evidence="21">
    <location>
        <begin position="960"/>
        <end position="977"/>
    </location>
</feature>
<gene>
    <name evidence="25" type="ORF">THAOC_29106</name>
</gene>
<keyword evidence="12" id="KW-0238">DNA-binding</keyword>
<feature type="compositionally biased region" description="Basic and acidic residues" evidence="21">
    <location>
        <begin position="452"/>
        <end position="461"/>
    </location>
</feature>
<comment type="caution">
    <text evidence="25">The sequence shown here is derived from an EMBL/GenBank/DDBJ whole genome shotgun (WGS) entry which is preliminary data.</text>
</comment>
<keyword evidence="5" id="KW-0479">Metal-binding</keyword>
<dbReference type="GO" id="GO:0003677">
    <property type="term" value="F:DNA binding"/>
    <property type="evidence" value="ECO:0007669"/>
    <property type="project" value="UniProtKB-KW"/>
</dbReference>
<dbReference type="GO" id="GO:0005634">
    <property type="term" value="C:nucleus"/>
    <property type="evidence" value="ECO:0007669"/>
    <property type="project" value="UniProtKB-SubCell"/>
</dbReference>
<evidence type="ECO:0000256" key="9">
    <source>
        <dbReference type="ARBA" id="ARBA00023015"/>
    </source>
</evidence>
<feature type="region of interest" description="Disordered" evidence="21">
    <location>
        <begin position="499"/>
        <end position="539"/>
    </location>
</feature>
<dbReference type="InterPro" id="IPR001471">
    <property type="entry name" value="AP2/ERF_dom"/>
</dbReference>
<feature type="domain" description="AP2/ERF" evidence="23">
    <location>
        <begin position="868"/>
        <end position="926"/>
    </location>
</feature>
<evidence type="ECO:0000256" key="19">
    <source>
        <dbReference type="PROSITE-ProRule" id="PRU00649"/>
    </source>
</evidence>
<protein>
    <recommendedName>
        <fullName evidence="27">RanBP2-type domain-containing protein</fullName>
    </recommendedName>
</protein>
<evidence type="ECO:0000259" key="24">
    <source>
        <dbReference type="PROSITE" id="PS51319"/>
    </source>
</evidence>
<dbReference type="GO" id="GO:0003700">
    <property type="term" value="F:DNA-binding transcription factor activity"/>
    <property type="evidence" value="ECO:0007669"/>
    <property type="project" value="InterPro"/>
</dbReference>
<comment type="subcellular location">
    <subcellularLocation>
        <location evidence="2">Cytoplasm</location>
        <location evidence="2">Cytoskeleton</location>
        <location evidence="2">Flagellum axoneme</location>
    </subcellularLocation>
    <subcellularLocation>
        <location evidence="1 19">Nucleus</location>
    </subcellularLocation>
</comment>
<evidence type="ECO:0000256" key="1">
    <source>
        <dbReference type="ARBA" id="ARBA00004123"/>
    </source>
</evidence>
<dbReference type="PROSITE" id="PS01358">
    <property type="entry name" value="ZF_RANBP2_1"/>
    <property type="match status" value="1"/>
</dbReference>
<dbReference type="Pfam" id="PF08711">
    <property type="entry name" value="Med26"/>
    <property type="match status" value="1"/>
</dbReference>
<evidence type="ECO:0000256" key="12">
    <source>
        <dbReference type="ARBA" id="ARBA00023125"/>
    </source>
</evidence>
<dbReference type="GO" id="GO:0008270">
    <property type="term" value="F:zinc ion binding"/>
    <property type="evidence" value="ECO:0007669"/>
    <property type="project" value="UniProtKB-KW"/>
</dbReference>
<evidence type="ECO:0000259" key="22">
    <source>
        <dbReference type="PROSITE" id="PS50199"/>
    </source>
</evidence>
<keyword evidence="14" id="KW-0206">Cytoskeleton</keyword>
<evidence type="ECO:0000313" key="25">
    <source>
        <dbReference type="EMBL" id="EJK51701.1"/>
    </source>
</evidence>
<dbReference type="InterPro" id="IPR003617">
    <property type="entry name" value="TFIIS/CRSP70_N_sub"/>
</dbReference>
<dbReference type="PROSITE" id="PS51319">
    <property type="entry name" value="TFIIS_N"/>
    <property type="match status" value="1"/>
</dbReference>
<feature type="coiled-coil region" evidence="20">
    <location>
        <begin position="12"/>
        <end position="54"/>
    </location>
</feature>
<dbReference type="PROSITE" id="PS51032">
    <property type="entry name" value="AP2_ERF"/>
    <property type="match status" value="2"/>
</dbReference>
<keyword evidence="7" id="KW-0862">Zinc</keyword>
<dbReference type="Gene3D" id="1.20.930.10">
    <property type="entry name" value="Conserved domain common to transcription factors TFIIS, elongin A, CRSP70"/>
    <property type="match status" value="1"/>
</dbReference>
<keyword evidence="26" id="KW-1185">Reference proteome</keyword>
<evidence type="ECO:0000256" key="8">
    <source>
        <dbReference type="ARBA" id="ARBA00022846"/>
    </source>
</evidence>
<evidence type="ECO:0000256" key="7">
    <source>
        <dbReference type="ARBA" id="ARBA00022833"/>
    </source>
</evidence>
<feature type="domain" description="RanBP2-type" evidence="22">
    <location>
        <begin position="474"/>
        <end position="503"/>
    </location>
</feature>
<evidence type="ECO:0000313" key="26">
    <source>
        <dbReference type="Proteomes" id="UP000266841"/>
    </source>
</evidence>
<evidence type="ECO:0000256" key="14">
    <source>
        <dbReference type="ARBA" id="ARBA00023212"/>
    </source>
</evidence>
<dbReference type="SMART" id="SM00509">
    <property type="entry name" value="TFS2N"/>
    <property type="match status" value="1"/>
</dbReference>
<accession>K0RS48</accession>
<dbReference type="Proteomes" id="UP000266841">
    <property type="component" value="Unassembled WGS sequence"/>
</dbReference>
<keyword evidence="11" id="KW-0969">Cilium</keyword>
<name>K0RS48_THAOC</name>
<keyword evidence="15 19" id="KW-0539">Nucleus</keyword>
<evidence type="ECO:0000256" key="18">
    <source>
        <dbReference type="PROSITE-ProRule" id="PRU00322"/>
    </source>
</evidence>
<evidence type="ECO:0000256" key="6">
    <source>
        <dbReference type="ARBA" id="ARBA00022771"/>
    </source>
</evidence>
<evidence type="ECO:0000259" key="23">
    <source>
        <dbReference type="PROSITE" id="PS51032"/>
    </source>
</evidence>
<evidence type="ECO:0000256" key="11">
    <source>
        <dbReference type="ARBA" id="ARBA00023069"/>
    </source>
</evidence>
<feature type="domain" description="TFIIS N-terminal" evidence="24">
    <location>
        <begin position="1313"/>
        <end position="1389"/>
    </location>
</feature>
<dbReference type="InterPro" id="IPR001876">
    <property type="entry name" value="Znf_RanBP2"/>
</dbReference>
<keyword evidence="16" id="KW-0966">Cell projection</keyword>
<keyword evidence="13" id="KW-0804">Transcription</keyword>
<evidence type="ECO:0000256" key="4">
    <source>
        <dbReference type="ARBA" id="ARBA00022490"/>
    </source>
</evidence>